<feature type="domain" description="Glucose-methanol-choline oxidoreductase C-terminal" evidence="6">
    <location>
        <begin position="414"/>
        <end position="543"/>
    </location>
</feature>
<dbReference type="Proteomes" id="UP000559626">
    <property type="component" value="Unassembled WGS sequence"/>
</dbReference>
<sequence>MIITDNFAQLDKVLTADICLIGSGPAAISLALSLNNTGLRVLMLTGGGWTESVASQDLYRGSAWPAGSHEPLEENRRRQFGGTSAAWGGRCIPFEPLDFKRRDWVPNSGWPFTYDELLPYYQHAAELCQIGDFEFDARRAFAGNPTEIVAGLDSAELVSYPLERWSPPVHFGKEYRATLEASPNIQVLFDAHAIALHTTPGADEVSQVDVDVRGFRLQVRAGRFVLATGGIENARLLLASTSERFPTGLGNQHDNVGRYYMVHLSGTYTDVKLHDKSQLWGGFERDANGVYCRRRWWFSEPAQAAHKLFNTIFFLYHANTDNGHRDVLFSTRFVAKAVLSIVGQRSISQMIRQAKQVLPDAREHFLNILKNGLLEIPDLVRLGFQRAAKRRLPFLLPSRRNAYWGLYFQAEQAPNRESRVGLSPTEKDAFGMPRAEVRLAFIEADVDSVVEAHRLFVAQFRANNLGEITYDEAELRRYLGRRVAAYNSTAHHIGTTRMATDPRVGVVDADAKVHGVSNLYVAGSSIFPTGGHANPTLTIVAHALRLAEHLKQA</sequence>
<keyword evidence="8" id="KW-1185">Reference proteome</keyword>
<keyword evidence="3" id="KW-0285">Flavoprotein</keyword>
<proteinExistence type="inferred from homology"/>
<evidence type="ECO:0000256" key="1">
    <source>
        <dbReference type="ARBA" id="ARBA00001974"/>
    </source>
</evidence>
<dbReference type="EMBL" id="JABBGH010000003">
    <property type="protein sequence ID" value="NML67712.1"/>
    <property type="molecule type" value="Genomic_DNA"/>
</dbReference>
<dbReference type="SUPFAM" id="SSF51905">
    <property type="entry name" value="FAD/NAD(P)-binding domain"/>
    <property type="match status" value="1"/>
</dbReference>
<dbReference type="RefSeq" id="WP_169533363.1">
    <property type="nucleotide sequence ID" value="NZ_JABBGH010000003.1"/>
</dbReference>
<dbReference type="GO" id="GO:0016614">
    <property type="term" value="F:oxidoreductase activity, acting on CH-OH group of donors"/>
    <property type="evidence" value="ECO:0007669"/>
    <property type="project" value="InterPro"/>
</dbReference>
<dbReference type="PANTHER" id="PTHR42784:SF1">
    <property type="entry name" value="PYRANOSE 2-OXIDASE"/>
    <property type="match status" value="1"/>
</dbReference>
<evidence type="ECO:0000313" key="7">
    <source>
        <dbReference type="EMBL" id="NML67712.1"/>
    </source>
</evidence>
<evidence type="ECO:0000313" key="8">
    <source>
        <dbReference type="Proteomes" id="UP000559626"/>
    </source>
</evidence>
<keyword evidence="4" id="KW-0274">FAD</keyword>
<name>A0A7Y0AIB8_9BACT</name>
<keyword evidence="5" id="KW-0560">Oxidoreductase</keyword>
<evidence type="ECO:0000256" key="2">
    <source>
        <dbReference type="ARBA" id="ARBA00010790"/>
    </source>
</evidence>
<evidence type="ECO:0000259" key="6">
    <source>
        <dbReference type="Pfam" id="PF05199"/>
    </source>
</evidence>
<accession>A0A7Y0AIB8</accession>
<dbReference type="Gene3D" id="3.50.50.60">
    <property type="entry name" value="FAD/NAD(P)-binding domain"/>
    <property type="match status" value="2"/>
</dbReference>
<dbReference type="Pfam" id="PF05199">
    <property type="entry name" value="GMC_oxred_C"/>
    <property type="match status" value="1"/>
</dbReference>
<dbReference type="InterPro" id="IPR036188">
    <property type="entry name" value="FAD/NAD-bd_sf"/>
</dbReference>
<comment type="caution">
    <text evidence="7">The sequence shown here is derived from an EMBL/GenBank/DDBJ whole genome shotgun (WGS) entry which is preliminary data.</text>
</comment>
<dbReference type="AlphaFoldDB" id="A0A7Y0AIB8"/>
<comment type="cofactor">
    <cofactor evidence="1">
        <name>FAD</name>
        <dbReference type="ChEBI" id="CHEBI:57692"/>
    </cofactor>
</comment>
<dbReference type="InterPro" id="IPR051473">
    <property type="entry name" value="P2Ox-like"/>
</dbReference>
<reference evidence="7 8" key="1">
    <citation type="submission" date="2020-04" db="EMBL/GenBank/DDBJ databases">
        <title>Hymenobacter polaris sp. nov., isolated from Arctic soil.</title>
        <authorList>
            <person name="Dahal R.H."/>
        </authorList>
    </citation>
    <scope>NUCLEOTIDE SEQUENCE [LARGE SCALE GENOMIC DNA]</scope>
    <source>
        <strain evidence="7 8">RP-2-7</strain>
    </source>
</reference>
<protein>
    <submittedName>
        <fullName evidence="7">GMC family oxidoreductase</fullName>
    </submittedName>
</protein>
<gene>
    <name evidence="7" type="ORF">HHL22_21125</name>
</gene>
<evidence type="ECO:0000256" key="5">
    <source>
        <dbReference type="ARBA" id="ARBA00023002"/>
    </source>
</evidence>
<organism evidence="7 8">
    <name type="scientific">Hymenobacter polaris</name>
    <dbReference type="NCBI Taxonomy" id="2682546"/>
    <lineage>
        <taxon>Bacteria</taxon>
        <taxon>Pseudomonadati</taxon>
        <taxon>Bacteroidota</taxon>
        <taxon>Cytophagia</taxon>
        <taxon>Cytophagales</taxon>
        <taxon>Hymenobacteraceae</taxon>
        <taxon>Hymenobacter</taxon>
    </lineage>
</organism>
<comment type="similarity">
    <text evidence="2">Belongs to the GMC oxidoreductase family.</text>
</comment>
<evidence type="ECO:0000256" key="4">
    <source>
        <dbReference type="ARBA" id="ARBA00022827"/>
    </source>
</evidence>
<evidence type="ECO:0000256" key="3">
    <source>
        <dbReference type="ARBA" id="ARBA00022630"/>
    </source>
</evidence>
<dbReference type="InterPro" id="IPR007867">
    <property type="entry name" value="GMC_OxRtase_C"/>
</dbReference>
<dbReference type="PANTHER" id="PTHR42784">
    <property type="entry name" value="PYRANOSE 2-OXIDASE"/>
    <property type="match status" value="1"/>
</dbReference>